<evidence type="ECO:0000313" key="5">
    <source>
        <dbReference type="Proteomes" id="UP000658202"/>
    </source>
</evidence>
<dbReference type="RefSeq" id="WP_120211792.1">
    <property type="nucleotide sequence ID" value="NZ_BMCW01000001.1"/>
</dbReference>
<comment type="caution">
    <text evidence="3">The sequence shown here is derived from an EMBL/GenBank/DDBJ whole genome shotgun (WGS) entry which is preliminary data.</text>
</comment>
<reference evidence="2" key="4">
    <citation type="submission" date="2024-05" db="EMBL/GenBank/DDBJ databases">
        <authorList>
            <person name="Sun Q."/>
            <person name="Sedlacek I."/>
        </authorList>
    </citation>
    <scope>NUCLEOTIDE SEQUENCE</scope>
    <source>
        <strain evidence="2">CCM 8490</strain>
    </source>
</reference>
<gene>
    <name evidence="3" type="ORF">BXY58_0037</name>
    <name evidence="2" type="ORF">GCM10007332_00350</name>
</gene>
<proteinExistence type="predicted"/>
<name>A0A420DC45_9FLAO</name>
<dbReference type="PROSITE" id="PS51257">
    <property type="entry name" value="PROKAR_LIPOPROTEIN"/>
    <property type="match status" value="1"/>
</dbReference>
<reference evidence="3 4" key="2">
    <citation type="submission" date="2018-09" db="EMBL/GenBank/DDBJ databases">
        <title>Genomic Encyclopedia of Archaeal and Bacterial Type Strains, Phase II (KMG-II): from individual species to whole genera.</title>
        <authorList>
            <person name="Goeker M."/>
        </authorList>
    </citation>
    <scope>NUCLEOTIDE SEQUENCE [LARGE SCALE GENOMIC DNA]</scope>
    <source>
        <strain evidence="3 4">DSM 27620</strain>
    </source>
</reference>
<keyword evidence="5" id="KW-1185">Reference proteome</keyword>
<feature type="region of interest" description="Disordered" evidence="1">
    <location>
        <begin position="23"/>
        <end position="48"/>
    </location>
</feature>
<feature type="compositionally biased region" description="Polar residues" evidence="1">
    <location>
        <begin position="39"/>
        <end position="48"/>
    </location>
</feature>
<sequence>MKNLLFLAAIATISFSCKSTMTPDNLPKPLPERPKENPDNASLTQQEAQEMENLKSEILAMAKSEKCTNSADWKSVGLGVKACGGPVSYIAYSTKIDEAKFLEKVNLYNQKSTEYNKKYNLVSDCMLILPPEKIECENGNPVFKY</sequence>
<reference evidence="2" key="1">
    <citation type="journal article" date="2014" name="Int. J. Syst. Evol. Microbiol.">
        <title>Complete genome of a new Firmicutes species belonging to the dominant human colonic microbiota ('Ruminococcus bicirculans') reveals two chromosomes and a selective capacity to utilize plant glucans.</title>
        <authorList>
            <consortium name="NISC Comparative Sequencing Program"/>
            <person name="Wegmann U."/>
            <person name="Louis P."/>
            <person name="Goesmann A."/>
            <person name="Henrissat B."/>
            <person name="Duncan S.H."/>
            <person name="Flint H.J."/>
        </authorList>
    </citation>
    <scope>NUCLEOTIDE SEQUENCE</scope>
    <source>
        <strain evidence="2">CCM 8490</strain>
    </source>
</reference>
<evidence type="ECO:0000313" key="2">
    <source>
        <dbReference type="EMBL" id="GGG42707.1"/>
    </source>
</evidence>
<evidence type="ECO:0000313" key="3">
    <source>
        <dbReference type="EMBL" id="RKE89478.1"/>
    </source>
</evidence>
<reference evidence="5" key="3">
    <citation type="journal article" date="2019" name="Int. J. Syst. Evol. Microbiol.">
        <title>The Global Catalogue of Microorganisms (GCM) 10K type strain sequencing project: providing services to taxonomists for standard genome sequencing and annotation.</title>
        <authorList>
            <consortium name="The Broad Institute Genomics Platform"/>
            <consortium name="The Broad Institute Genome Sequencing Center for Infectious Disease"/>
            <person name="Wu L."/>
            <person name="Ma J."/>
        </authorList>
    </citation>
    <scope>NUCLEOTIDE SEQUENCE [LARGE SCALE GENOMIC DNA]</scope>
    <source>
        <strain evidence="5">CCM 8490</strain>
    </source>
</reference>
<accession>A0A420DC45</accession>
<organism evidence="3 4">
    <name type="scientific">Epilithonimonas arachidiradicis</name>
    <dbReference type="NCBI Taxonomy" id="1617282"/>
    <lineage>
        <taxon>Bacteria</taxon>
        <taxon>Pseudomonadati</taxon>
        <taxon>Bacteroidota</taxon>
        <taxon>Flavobacteriia</taxon>
        <taxon>Flavobacteriales</taxon>
        <taxon>Weeksellaceae</taxon>
        <taxon>Chryseobacterium group</taxon>
        <taxon>Epilithonimonas</taxon>
    </lineage>
</organism>
<dbReference type="Proteomes" id="UP000658202">
    <property type="component" value="Unassembled WGS sequence"/>
</dbReference>
<evidence type="ECO:0000256" key="1">
    <source>
        <dbReference type="SAM" id="MobiDB-lite"/>
    </source>
</evidence>
<protein>
    <submittedName>
        <fullName evidence="3">Uncharacterized protein</fullName>
    </submittedName>
</protein>
<dbReference type="OrthoDB" id="5526158at2"/>
<evidence type="ECO:0000313" key="4">
    <source>
        <dbReference type="Proteomes" id="UP000285906"/>
    </source>
</evidence>
<dbReference type="Proteomes" id="UP000285906">
    <property type="component" value="Unassembled WGS sequence"/>
</dbReference>
<dbReference type="EMBL" id="BMCW01000001">
    <property type="protein sequence ID" value="GGG42707.1"/>
    <property type="molecule type" value="Genomic_DNA"/>
</dbReference>
<dbReference type="EMBL" id="RAQH01000001">
    <property type="protein sequence ID" value="RKE89478.1"/>
    <property type="molecule type" value="Genomic_DNA"/>
</dbReference>
<dbReference type="AlphaFoldDB" id="A0A420DC45"/>